<proteinExistence type="predicted"/>
<dbReference type="AlphaFoldDB" id="A0A9X9T788"/>
<keyword evidence="2" id="KW-1185">Reference proteome</keyword>
<dbReference type="Proteomes" id="UP001163096">
    <property type="component" value="Chromosome"/>
</dbReference>
<dbReference type="GeneID" id="76835129"/>
<dbReference type="KEGG" id="mou:OU421_08465"/>
<name>A0A9X9T788_METOG</name>
<dbReference type="RefSeq" id="WP_268185659.1">
    <property type="nucleotide sequence ID" value="NZ_CP113361.1"/>
</dbReference>
<sequence length="151" mass="17857">MSAEATEEQLKVMNELEGSDITIGEYLKKAWPQFYDELTDEQKERVSRWKKGWPKDPVHIEENQINWHSQNITSYTTALNINLKWKNPLSNLSLNVYSPEGRSFGPFYDNFDGHTNGQIYFFIRKEGGLQMGEWWYAVEGEEINETQKYFF</sequence>
<gene>
    <name evidence="1" type="ORF">OU421_08465</name>
</gene>
<evidence type="ECO:0000313" key="2">
    <source>
        <dbReference type="Proteomes" id="UP001163096"/>
    </source>
</evidence>
<reference evidence="1" key="1">
    <citation type="submission" date="2022-11" db="EMBL/GenBank/DDBJ databases">
        <title>Complete genome sequence of Methanogenium organophilum DSM 3596.</title>
        <authorList>
            <person name="Chen S.-C."/>
            <person name="Lai S.-J."/>
            <person name="You Y.-T."/>
        </authorList>
    </citation>
    <scope>NUCLEOTIDE SEQUENCE</scope>
    <source>
        <strain evidence="1">DSM 3596</strain>
    </source>
</reference>
<accession>A0A9X9T788</accession>
<dbReference type="EMBL" id="CP113361">
    <property type="protein sequence ID" value="WAI00460.1"/>
    <property type="molecule type" value="Genomic_DNA"/>
</dbReference>
<protein>
    <submittedName>
        <fullName evidence="1">Uncharacterized protein</fullName>
    </submittedName>
</protein>
<organism evidence="1 2">
    <name type="scientific">Methanogenium organophilum</name>
    <dbReference type="NCBI Taxonomy" id="2199"/>
    <lineage>
        <taxon>Archaea</taxon>
        <taxon>Methanobacteriati</taxon>
        <taxon>Methanobacteriota</taxon>
        <taxon>Stenosarchaea group</taxon>
        <taxon>Methanomicrobia</taxon>
        <taxon>Methanomicrobiales</taxon>
        <taxon>Methanomicrobiaceae</taxon>
        <taxon>Methanogenium</taxon>
    </lineage>
</organism>
<evidence type="ECO:0000313" key="1">
    <source>
        <dbReference type="EMBL" id="WAI00460.1"/>
    </source>
</evidence>